<keyword evidence="4 9" id="KW-0456">Lyase</keyword>
<evidence type="ECO:0000256" key="8">
    <source>
        <dbReference type="ARBA" id="ARBA00048617"/>
    </source>
</evidence>
<dbReference type="KEGG" id="mes:Meso_3201"/>
<evidence type="ECO:0000256" key="7">
    <source>
        <dbReference type="ARBA" id="ARBA00040167"/>
    </source>
</evidence>
<organism evidence="11">
    <name type="scientific">Chelativorans sp. (strain BNC1)</name>
    <dbReference type="NCBI Taxonomy" id="266779"/>
    <lineage>
        <taxon>Bacteria</taxon>
        <taxon>Pseudomonadati</taxon>
        <taxon>Pseudomonadota</taxon>
        <taxon>Alphaproteobacteria</taxon>
        <taxon>Hyphomicrobiales</taxon>
        <taxon>Phyllobacteriaceae</taxon>
        <taxon>Chelativorans</taxon>
    </lineage>
</organism>
<dbReference type="STRING" id="266779.Meso_3201"/>
<evidence type="ECO:0000256" key="9">
    <source>
        <dbReference type="RuleBase" id="RU366031"/>
    </source>
</evidence>
<evidence type="ECO:0000256" key="3">
    <source>
        <dbReference type="ARBA" id="ARBA00013109"/>
    </source>
</evidence>
<gene>
    <name evidence="11" type="ordered locus">Meso_3201</name>
</gene>
<dbReference type="Pfam" id="PF02602">
    <property type="entry name" value="HEM4"/>
    <property type="match status" value="1"/>
</dbReference>
<comment type="similarity">
    <text evidence="2 9">Belongs to the uroporphyrinogen-III synthase family.</text>
</comment>
<evidence type="ECO:0000256" key="4">
    <source>
        <dbReference type="ARBA" id="ARBA00023239"/>
    </source>
</evidence>
<comment type="function">
    <text evidence="6 9">Catalyzes cyclization of the linear tetrapyrrole, hydroxymethylbilane, to the macrocyclic uroporphyrinogen III.</text>
</comment>
<dbReference type="EC" id="4.2.1.75" evidence="3 9"/>
<sequence length="232" mass="24151">MRRVLVTRPEPGASRTAGRLAALGFEPVLLPLTKIVPLPVETWSGAENIAALAITSANAVRHTPPPLLRDLAGLPAFAVGERTAQVAAEAGVSVKDAGAGDADRLAERIVASVQPGSKILLLCGRIRRGTLESRLAAAGLPVRAIETYDTVPVSLSGDELSTEIGDRSIDAVLVYSAVAATILSPFVSSFLTAAFIAISDRVAQNLPAGLGNRIHIAREPTEDAMLSLLPKV</sequence>
<dbReference type="PANTHER" id="PTHR38042:SF1">
    <property type="entry name" value="UROPORPHYRINOGEN-III SYNTHASE, CHLOROPLASTIC"/>
    <property type="match status" value="1"/>
</dbReference>
<dbReference type="EMBL" id="CP000390">
    <property type="protein sequence ID" value="ABG64573.1"/>
    <property type="molecule type" value="Genomic_DNA"/>
</dbReference>
<dbReference type="CDD" id="cd06578">
    <property type="entry name" value="HemD"/>
    <property type="match status" value="1"/>
</dbReference>
<name>Q11DF2_CHESB</name>
<dbReference type="NCBIfam" id="NF006621">
    <property type="entry name" value="PRK09189.1"/>
    <property type="match status" value="1"/>
</dbReference>
<feature type="domain" description="Tetrapyrrole biosynthesis uroporphyrinogen III synthase" evidence="10">
    <location>
        <begin position="15"/>
        <end position="226"/>
    </location>
</feature>
<dbReference type="Gene3D" id="3.40.50.10090">
    <property type="match status" value="2"/>
</dbReference>
<evidence type="ECO:0000313" key="11">
    <source>
        <dbReference type="EMBL" id="ABG64573.1"/>
    </source>
</evidence>
<dbReference type="PANTHER" id="PTHR38042">
    <property type="entry name" value="UROPORPHYRINOGEN-III SYNTHASE, CHLOROPLASTIC"/>
    <property type="match status" value="1"/>
</dbReference>
<reference evidence="11" key="1">
    <citation type="submission" date="2006-06" db="EMBL/GenBank/DDBJ databases">
        <title>Complete sequence of chromosome of Chelativorans sp. BNC1.</title>
        <authorList>
            <consortium name="US DOE Joint Genome Institute"/>
            <person name="Copeland A."/>
            <person name="Lucas S."/>
            <person name="Lapidus A."/>
            <person name="Barry K."/>
            <person name="Detter J.C."/>
            <person name="Glavina del Rio T."/>
            <person name="Hammon N."/>
            <person name="Israni S."/>
            <person name="Dalin E."/>
            <person name="Tice H."/>
            <person name="Pitluck S."/>
            <person name="Chertkov O."/>
            <person name="Brettin T."/>
            <person name="Bruce D."/>
            <person name="Han C."/>
            <person name="Tapia R."/>
            <person name="Gilna P."/>
            <person name="Schmutz J."/>
            <person name="Larimer F."/>
            <person name="Land M."/>
            <person name="Hauser L."/>
            <person name="Kyrpides N."/>
            <person name="Mikhailova N."/>
            <person name="Richardson P."/>
        </authorList>
    </citation>
    <scope>NUCLEOTIDE SEQUENCE</scope>
    <source>
        <strain evidence="11">BNC1</strain>
    </source>
</reference>
<dbReference type="HOGENOM" id="CLU_011276_10_2_5"/>
<evidence type="ECO:0000256" key="6">
    <source>
        <dbReference type="ARBA" id="ARBA00037589"/>
    </source>
</evidence>
<dbReference type="InterPro" id="IPR036108">
    <property type="entry name" value="4pyrrol_syn_uPrphyn_synt_sf"/>
</dbReference>
<accession>Q11DF2</accession>
<protein>
    <recommendedName>
        <fullName evidence="7 9">Uroporphyrinogen-III synthase</fullName>
        <ecNumber evidence="3 9">4.2.1.75</ecNumber>
    </recommendedName>
</protein>
<dbReference type="InterPro" id="IPR003754">
    <property type="entry name" value="4pyrrol_synth_uPrphyn_synth"/>
</dbReference>
<evidence type="ECO:0000256" key="2">
    <source>
        <dbReference type="ARBA" id="ARBA00008133"/>
    </source>
</evidence>
<dbReference type="GO" id="GO:0006780">
    <property type="term" value="P:uroporphyrinogen III biosynthetic process"/>
    <property type="evidence" value="ECO:0007669"/>
    <property type="project" value="UniProtKB-UniRule"/>
</dbReference>
<dbReference type="GO" id="GO:0004852">
    <property type="term" value="F:uroporphyrinogen-III synthase activity"/>
    <property type="evidence" value="ECO:0007669"/>
    <property type="project" value="UniProtKB-UniRule"/>
</dbReference>
<dbReference type="GO" id="GO:0006782">
    <property type="term" value="P:protoporphyrinogen IX biosynthetic process"/>
    <property type="evidence" value="ECO:0007669"/>
    <property type="project" value="UniProtKB-UniRule"/>
</dbReference>
<dbReference type="SUPFAM" id="SSF69618">
    <property type="entry name" value="HemD-like"/>
    <property type="match status" value="1"/>
</dbReference>
<dbReference type="InterPro" id="IPR039793">
    <property type="entry name" value="UROS/Hem4"/>
</dbReference>
<comment type="pathway">
    <text evidence="1 9">Porphyrin-containing compound metabolism; protoporphyrin-IX biosynthesis; coproporphyrinogen-III from 5-aminolevulinate: step 3/4.</text>
</comment>
<evidence type="ECO:0000259" key="10">
    <source>
        <dbReference type="Pfam" id="PF02602"/>
    </source>
</evidence>
<dbReference type="eggNOG" id="COG1587">
    <property type="taxonomic scope" value="Bacteria"/>
</dbReference>
<keyword evidence="5 9" id="KW-0627">Porphyrin biosynthesis</keyword>
<comment type="catalytic activity">
    <reaction evidence="8 9">
        <text>hydroxymethylbilane = uroporphyrinogen III + H2O</text>
        <dbReference type="Rhea" id="RHEA:18965"/>
        <dbReference type="ChEBI" id="CHEBI:15377"/>
        <dbReference type="ChEBI" id="CHEBI:57308"/>
        <dbReference type="ChEBI" id="CHEBI:57845"/>
        <dbReference type="EC" id="4.2.1.75"/>
    </reaction>
</comment>
<evidence type="ECO:0000256" key="5">
    <source>
        <dbReference type="ARBA" id="ARBA00023244"/>
    </source>
</evidence>
<dbReference type="AlphaFoldDB" id="Q11DF2"/>
<evidence type="ECO:0000256" key="1">
    <source>
        <dbReference type="ARBA" id="ARBA00004772"/>
    </source>
</evidence>
<dbReference type="UniPathway" id="UPA00251">
    <property type="reaction ID" value="UER00320"/>
</dbReference>
<proteinExistence type="inferred from homology"/>